<gene>
    <name evidence="1" type="ORF">Bca52824_083421</name>
</gene>
<dbReference type="Proteomes" id="UP000886595">
    <property type="component" value="Unassembled WGS sequence"/>
</dbReference>
<evidence type="ECO:0000313" key="1">
    <source>
        <dbReference type="EMBL" id="KAG2253285.1"/>
    </source>
</evidence>
<evidence type="ECO:0000313" key="2">
    <source>
        <dbReference type="Proteomes" id="UP000886595"/>
    </source>
</evidence>
<name>A0A8X7PLC5_BRACI</name>
<protein>
    <recommendedName>
        <fullName evidence="3">HMA domain-containing protein</fullName>
    </recommendedName>
</protein>
<keyword evidence="2" id="KW-1185">Reference proteome</keyword>
<evidence type="ECO:0008006" key="3">
    <source>
        <dbReference type="Google" id="ProtNLM"/>
    </source>
</evidence>
<dbReference type="EMBL" id="JAAMPC010000016">
    <property type="protein sequence ID" value="KAG2253285.1"/>
    <property type="molecule type" value="Genomic_DNA"/>
</dbReference>
<organism evidence="1 2">
    <name type="scientific">Brassica carinata</name>
    <name type="common">Ethiopian mustard</name>
    <name type="synonym">Abyssinian cabbage</name>
    <dbReference type="NCBI Taxonomy" id="52824"/>
    <lineage>
        <taxon>Eukaryota</taxon>
        <taxon>Viridiplantae</taxon>
        <taxon>Streptophyta</taxon>
        <taxon>Embryophyta</taxon>
        <taxon>Tracheophyta</taxon>
        <taxon>Spermatophyta</taxon>
        <taxon>Magnoliopsida</taxon>
        <taxon>eudicotyledons</taxon>
        <taxon>Gunneridae</taxon>
        <taxon>Pentapetalae</taxon>
        <taxon>rosids</taxon>
        <taxon>malvids</taxon>
        <taxon>Brassicales</taxon>
        <taxon>Brassicaceae</taxon>
        <taxon>Brassiceae</taxon>
        <taxon>Brassica</taxon>
    </lineage>
</organism>
<dbReference type="OrthoDB" id="1649273at2759"/>
<sequence>MPLIQEIVLSADIRCSDCQEKIADIMSSMIETYSIVSVLKVTLTCTYSGDRRVSKSKLFSAKSPSSSAEYSLLPGNNNSMPLSLVFAFIIIFFANP</sequence>
<reference evidence="1 2" key="1">
    <citation type="submission" date="2020-02" db="EMBL/GenBank/DDBJ databases">
        <authorList>
            <person name="Ma Q."/>
            <person name="Huang Y."/>
            <person name="Song X."/>
            <person name="Pei D."/>
        </authorList>
    </citation>
    <scope>NUCLEOTIDE SEQUENCE [LARGE SCALE GENOMIC DNA]</scope>
    <source>
        <strain evidence="1">Sxm20200214</strain>
        <tissue evidence="1">Leaf</tissue>
    </source>
</reference>
<accession>A0A8X7PLC5</accession>
<proteinExistence type="predicted"/>
<comment type="caution">
    <text evidence="1">The sequence shown here is derived from an EMBL/GenBank/DDBJ whole genome shotgun (WGS) entry which is preliminary data.</text>
</comment>
<dbReference type="AlphaFoldDB" id="A0A8X7PLC5"/>